<dbReference type="Proteomes" id="UP000326244">
    <property type="component" value="Unassembled WGS sequence"/>
</dbReference>
<accession>A0A5J5LFM7</accession>
<dbReference type="AlphaFoldDB" id="A0A5J5LFM7"/>
<evidence type="ECO:0000313" key="1">
    <source>
        <dbReference type="EMBL" id="KAA9408313.1"/>
    </source>
</evidence>
<reference evidence="1 2" key="1">
    <citation type="submission" date="2018-11" db="EMBL/GenBank/DDBJ databases">
        <title>Genomic analysis of Haloarcula hispanica CBA1121.</title>
        <authorList>
            <person name="Kim Y.B."/>
            <person name="Roh S.W."/>
        </authorList>
    </citation>
    <scope>NUCLEOTIDE SEQUENCE [LARGE SCALE GENOMIC DNA]</scope>
    <source>
        <strain evidence="1 2">CBA1121</strain>
    </source>
</reference>
<evidence type="ECO:0000313" key="2">
    <source>
        <dbReference type="Proteomes" id="UP000326244"/>
    </source>
</evidence>
<proteinExistence type="predicted"/>
<gene>
    <name evidence="1" type="ORF">EGO51_00380</name>
</gene>
<dbReference type="EMBL" id="RQWK01000001">
    <property type="protein sequence ID" value="KAA9408313.1"/>
    <property type="molecule type" value="Genomic_DNA"/>
</dbReference>
<organism evidence="1 2">
    <name type="scientific">Haloarcula hispanica</name>
    <dbReference type="NCBI Taxonomy" id="51589"/>
    <lineage>
        <taxon>Archaea</taxon>
        <taxon>Methanobacteriati</taxon>
        <taxon>Methanobacteriota</taxon>
        <taxon>Stenosarchaea group</taxon>
        <taxon>Halobacteria</taxon>
        <taxon>Halobacteriales</taxon>
        <taxon>Haloarculaceae</taxon>
        <taxon>Haloarcula</taxon>
    </lineage>
</organism>
<dbReference type="InterPro" id="IPR015001">
    <property type="entry name" value="DUF1850"/>
</dbReference>
<dbReference type="RefSeq" id="WP_050037226.1">
    <property type="nucleotide sequence ID" value="NZ_RQWK01000001.1"/>
</dbReference>
<dbReference type="GeneID" id="25155572"/>
<protein>
    <submittedName>
        <fullName evidence="1">DUF1850 domain-containing protein</fullName>
    </submittedName>
</protein>
<dbReference type="PIRSF" id="PIRSF008455">
    <property type="entry name" value="UCP008455"/>
    <property type="match status" value="1"/>
</dbReference>
<dbReference type="InterPro" id="IPR014451">
    <property type="entry name" value="UCP008455"/>
</dbReference>
<comment type="caution">
    <text evidence="1">The sequence shown here is derived from an EMBL/GenBank/DDBJ whole genome shotgun (WGS) entry which is preliminary data.</text>
</comment>
<sequence>MRRRYVATAVLVSLLLIGTVAALPGGRALVVADAETGDQYLTVPVEDGTTVALEYMHSVEKTRVYDEYTVRGDHLEMTRMEFESFGWGLPSGANVTREDGVYVFDPPGNYTRVTVSPGDVAGHKLHVGAETYDLVARTNGRSVHLYVTQRSAFGAAKDQLNT</sequence>
<name>A0A5J5LFM7_HALHI</name>
<dbReference type="Pfam" id="PF08905">
    <property type="entry name" value="DUF1850"/>
    <property type="match status" value="1"/>
</dbReference>